<name>A0AAP2E287_9BACT</name>
<dbReference type="AlphaFoldDB" id="A0AAP2E287"/>
<feature type="transmembrane region" description="Helical" evidence="1">
    <location>
        <begin position="165"/>
        <end position="188"/>
    </location>
</feature>
<dbReference type="GO" id="GO:0016020">
    <property type="term" value="C:membrane"/>
    <property type="evidence" value="ECO:0007669"/>
    <property type="project" value="InterPro"/>
</dbReference>
<reference evidence="2 3" key="1">
    <citation type="submission" date="2021-05" db="EMBL/GenBank/DDBJ databases">
        <title>A Polyphasic approach of four new species of the genus Ohtaekwangia: Ohtaekwangia histidinii sp. nov., Ohtaekwangia cretensis sp. nov., Ohtaekwangia indiensis sp. nov., Ohtaekwangia reichenbachii sp. nov. from diverse environment.</title>
        <authorList>
            <person name="Octaviana S."/>
        </authorList>
    </citation>
    <scope>NUCLEOTIDE SEQUENCE [LARGE SCALE GENOMIC DNA]</scope>
    <source>
        <strain evidence="2 3">PWU5</strain>
    </source>
</reference>
<evidence type="ECO:0000313" key="3">
    <source>
        <dbReference type="Proteomes" id="UP001319080"/>
    </source>
</evidence>
<feature type="transmembrane region" description="Helical" evidence="1">
    <location>
        <begin position="12"/>
        <end position="37"/>
    </location>
</feature>
<feature type="transmembrane region" description="Helical" evidence="1">
    <location>
        <begin position="130"/>
        <end position="153"/>
    </location>
</feature>
<dbReference type="SUPFAM" id="SSF81343">
    <property type="entry name" value="Fumarate reductase respiratory complex transmembrane subunits"/>
    <property type="match status" value="1"/>
</dbReference>
<keyword evidence="1" id="KW-1133">Transmembrane helix</keyword>
<organism evidence="2 3">
    <name type="scientific">Dawidia cretensis</name>
    <dbReference type="NCBI Taxonomy" id="2782350"/>
    <lineage>
        <taxon>Bacteria</taxon>
        <taxon>Pseudomonadati</taxon>
        <taxon>Bacteroidota</taxon>
        <taxon>Cytophagia</taxon>
        <taxon>Cytophagales</taxon>
        <taxon>Chryseotaleaceae</taxon>
        <taxon>Dawidia</taxon>
    </lineage>
</organism>
<feature type="transmembrane region" description="Helical" evidence="1">
    <location>
        <begin position="57"/>
        <end position="77"/>
    </location>
</feature>
<protein>
    <submittedName>
        <fullName evidence="2">Uncharacterized protein</fullName>
    </submittedName>
</protein>
<keyword evidence="3" id="KW-1185">Reference proteome</keyword>
<accession>A0AAP2E287</accession>
<feature type="transmembrane region" description="Helical" evidence="1">
    <location>
        <begin position="89"/>
        <end position="110"/>
    </location>
</feature>
<evidence type="ECO:0000256" key="1">
    <source>
        <dbReference type="SAM" id="Phobius"/>
    </source>
</evidence>
<proteinExistence type="predicted"/>
<dbReference type="RefSeq" id="WP_254087216.1">
    <property type="nucleotide sequence ID" value="NZ_JAHESE010000038.1"/>
</dbReference>
<evidence type="ECO:0000313" key="2">
    <source>
        <dbReference type="EMBL" id="MBT1711646.1"/>
    </source>
</evidence>
<keyword evidence="1" id="KW-0472">Membrane</keyword>
<gene>
    <name evidence="2" type="ORF">KK062_25610</name>
</gene>
<dbReference type="Proteomes" id="UP001319080">
    <property type="component" value="Unassembled WGS sequence"/>
</dbReference>
<keyword evidence="1" id="KW-0812">Transmembrane</keyword>
<dbReference type="EMBL" id="JAHESE010000038">
    <property type="protein sequence ID" value="MBT1711646.1"/>
    <property type="molecule type" value="Genomic_DNA"/>
</dbReference>
<dbReference type="InterPro" id="IPR034804">
    <property type="entry name" value="SQR/QFR_C/D"/>
</dbReference>
<comment type="caution">
    <text evidence="2">The sequence shown here is derived from an EMBL/GenBank/DDBJ whole genome shotgun (WGS) entry which is preliminary data.</text>
</comment>
<sequence>MTTLDKRTTWKTIHYFSGVTLAIFIGFHLLNHLLSLGGPALHIVWMERFRLVYRHPVIETMLLAAVVFQFITGIRLLTRHEAKIPAEKIQVYSGLYLSFFLVVHMGGVMTGRLVEHLDTNFYYAGVGMNYYPATFFFLPYYFLSVASISLHIASLHYLKTRSTGISYAIAGVGILAAVLITIGFTHGFQWRDMPAEYPAFIYKYFGRG</sequence>